<gene>
    <name evidence="1" type="ORF">ACOLOM_LOCUS1371</name>
</gene>
<sequence>MGNSMNKDKAEETVDGGQLVPHGVYKLPQDWDVKSVRKFIIERKLAPFYKGLADYDESWDEVTLTTHNLPKSVEAKKSSAFNGECHAQGSQVLRRSATLNTPICTECFVQIKRPESGTLGANNSPAVCPFCVETNFGVYYKPPPFSAGVGSENMPNSIQNLSNSQPSQPSSSSSLSVPDKTSIGNTNWQFKTGGYLAAMRMGTDLEELMVMEAIRLSLLEQNERDRGEREESERTEGSPDENSNNALSSEDSASGTITIPHLSTNEEGAEEVALYENQPGNEGDNLIVESVQSDIESHFSGQVPIYHSDNEEEDEISSASHSHDYTPTNVSTPITTSTEGGTITSTSVPSSSTGSGLSSPSTTNSTNDVLSPSSFPLNDGNTSEITEIVEGSGERDRVPFDNDAQDVPPTFELEQGQTPEHAGDIKKSPEIILSSASLVEEEIVRNEGGDETNQAIGGS</sequence>
<dbReference type="EMBL" id="CAJVPT010001599">
    <property type="protein sequence ID" value="CAG8465823.1"/>
    <property type="molecule type" value="Genomic_DNA"/>
</dbReference>
<reference evidence="1" key="1">
    <citation type="submission" date="2021-06" db="EMBL/GenBank/DDBJ databases">
        <authorList>
            <person name="Kallberg Y."/>
            <person name="Tangrot J."/>
            <person name="Rosling A."/>
        </authorList>
    </citation>
    <scope>NUCLEOTIDE SEQUENCE</scope>
    <source>
        <strain evidence="1">CL356</strain>
    </source>
</reference>
<name>A0ACA9KD82_9GLOM</name>
<keyword evidence="2" id="KW-1185">Reference proteome</keyword>
<evidence type="ECO:0000313" key="1">
    <source>
        <dbReference type="EMBL" id="CAG8465823.1"/>
    </source>
</evidence>
<evidence type="ECO:0000313" key="2">
    <source>
        <dbReference type="Proteomes" id="UP000789525"/>
    </source>
</evidence>
<accession>A0ACA9KD82</accession>
<protein>
    <submittedName>
        <fullName evidence="1">15971_t:CDS:1</fullName>
    </submittedName>
</protein>
<comment type="caution">
    <text evidence="1">The sequence shown here is derived from an EMBL/GenBank/DDBJ whole genome shotgun (WGS) entry which is preliminary data.</text>
</comment>
<organism evidence="1 2">
    <name type="scientific">Acaulospora colombiana</name>
    <dbReference type="NCBI Taxonomy" id="27376"/>
    <lineage>
        <taxon>Eukaryota</taxon>
        <taxon>Fungi</taxon>
        <taxon>Fungi incertae sedis</taxon>
        <taxon>Mucoromycota</taxon>
        <taxon>Glomeromycotina</taxon>
        <taxon>Glomeromycetes</taxon>
        <taxon>Diversisporales</taxon>
        <taxon>Acaulosporaceae</taxon>
        <taxon>Acaulospora</taxon>
    </lineage>
</organism>
<proteinExistence type="predicted"/>
<dbReference type="Proteomes" id="UP000789525">
    <property type="component" value="Unassembled WGS sequence"/>
</dbReference>